<dbReference type="InterPro" id="IPR036291">
    <property type="entry name" value="NAD(P)-bd_dom_sf"/>
</dbReference>
<dbReference type="OrthoDB" id="674948at2759"/>
<feature type="chain" id="PRO_5040800114" description="NAD(P)-binding domain-containing protein" evidence="2">
    <location>
        <begin position="18"/>
        <end position="291"/>
    </location>
</feature>
<protein>
    <recommendedName>
        <fullName evidence="5">NAD(P)-binding domain-containing protein</fullName>
    </recommendedName>
</protein>
<proteinExistence type="predicted"/>
<gene>
    <name evidence="3" type="ORF">TrLO_g9885</name>
</gene>
<sequence length="291" mass="31929">MLKILLLSLLLLPTVLSLPLTIIGASSTLASFILPTLPSHYDTLTLVTGPTTKSHSTLSSILPNASIKTYPEFDEIQECTGDCLFITPPSSFDSYSETLKSVTEKFAGKIILISSAGVYGNIGGTVTSATAIKHPLSPRQQRIYDGERVILSHPRGVVIRLAGLWTEERGPHRYWIDVGEVKGDPEGIVNLLHYADAGSAALKVLENLKDLNNIEDNIVLVSDGNKPITRKQICEITIEGKKWKGKRDMPEFIGGETKRGRPEKEERREYIPSGELLKGWEGGRSFSNGMN</sequence>
<evidence type="ECO:0000256" key="2">
    <source>
        <dbReference type="SAM" id="SignalP"/>
    </source>
</evidence>
<comment type="caution">
    <text evidence="3">The sequence shown here is derived from an EMBL/GenBank/DDBJ whole genome shotgun (WGS) entry which is preliminary data.</text>
</comment>
<evidence type="ECO:0000313" key="3">
    <source>
        <dbReference type="EMBL" id="GMI10373.1"/>
    </source>
</evidence>
<evidence type="ECO:0000313" key="4">
    <source>
        <dbReference type="Proteomes" id="UP001165122"/>
    </source>
</evidence>
<name>A0A9W7FE19_9STRA</name>
<keyword evidence="4" id="KW-1185">Reference proteome</keyword>
<dbReference type="Proteomes" id="UP001165122">
    <property type="component" value="Unassembled WGS sequence"/>
</dbReference>
<dbReference type="EMBL" id="BRXW01000148">
    <property type="protein sequence ID" value="GMI10373.1"/>
    <property type="molecule type" value="Genomic_DNA"/>
</dbReference>
<accession>A0A9W7FE19</accession>
<evidence type="ECO:0008006" key="5">
    <source>
        <dbReference type="Google" id="ProtNLM"/>
    </source>
</evidence>
<dbReference type="Gene3D" id="3.40.50.720">
    <property type="entry name" value="NAD(P)-binding Rossmann-like Domain"/>
    <property type="match status" value="1"/>
</dbReference>
<evidence type="ECO:0000256" key="1">
    <source>
        <dbReference type="SAM" id="MobiDB-lite"/>
    </source>
</evidence>
<feature type="signal peptide" evidence="2">
    <location>
        <begin position="1"/>
        <end position="17"/>
    </location>
</feature>
<feature type="region of interest" description="Disordered" evidence="1">
    <location>
        <begin position="249"/>
        <end position="268"/>
    </location>
</feature>
<keyword evidence="2" id="KW-0732">Signal</keyword>
<dbReference type="SUPFAM" id="SSF51735">
    <property type="entry name" value="NAD(P)-binding Rossmann-fold domains"/>
    <property type="match status" value="1"/>
</dbReference>
<dbReference type="AlphaFoldDB" id="A0A9W7FE19"/>
<organism evidence="3 4">
    <name type="scientific">Triparma laevis f. longispina</name>
    <dbReference type="NCBI Taxonomy" id="1714387"/>
    <lineage>
        <taxon>Eukaryota</taxon>
        <taxon>Sar</taxon>
        <taxon>Stramenopiles</taxon>
        <taxon>Ochrophyta</taxon>
        <taxon>Bolidophyceae</taxon>
        <taxon>Parmales</taxon>
        <taxon>Triparmaceae</taxon>
        <taxon>Triparma</taxon>
    </lineage>
</organism>
<reference evidence="4" key="1">
    <citation type="journal article" date="2023" name="Commun. Biol.">
        <title>Genome analysis of Parmales, the sister group of diatoms, reveals the evolutionary specialization of diatoms from phago-mixotrophs to photoautotrophs.</title>
        <authorList>
            <person name="Ban H."/>
            <person name="Sato S."/>
            <person name="Yoshikawa S."/>
            <person name="Yamada K."/>
            <person name="Nakamura Y."/>
            <person name="Ichinomiya M."/>
            <person name="Sato N."/>
            <person name="Blanc-Mathieu R."/>
            <person name="Endo H."/>
            <person name="Kuwata A."/>
            <person name="Ogata H."/>
        </authorList>
    </citation>
    <scope>NUCLEOTIDE SEQUENCE [LARGE SCALE GENOMIC DNA]</scope>
    <source>
        <strain evidence="4">NIES 3700</strain>
    </source>
</reference>